<dbReference type="RefSeq" id="WP_067674874.1">
    <property type="nucleotide sequence ID" value="NZ_CP016591.1"/>
</dbReference>
<dbReference type="GO" id="GO:0003700">
    <property type="term" value="F:DNA-binding transcription factor activity"/>
    <property type="evidence" value="ECO:0007669"/>
    <property type="project" value="InterPro"/>
</dbReference>
<dbReference type="GO" id="GO:0005829">
    <property type="term" value="C:cytosol"/>
    <property type="evidence" value="ECO:0007669"/>
    <property type="project" value="TreeGrafter"/>
</dbReference>
<protein>
    <submittedName>
        <fullName evidence="6">HTH-type transcriptional regulator CynR</fullName>
    </submittedName>
</protein>
<dbReference type="InterPro" id="IPR036390">
    <property type="entry name" value="WH_DNA-bd_sf"/>
</dbReference>
<dbReference type="InterPro" id="IPR050950">
    <property type="entry name" value="HTH-type_LysR_regulators"/>
</dbReference>
<evidence type="ECO:0000313" key="7">
    <source>
        <dbReference type="Proteomes" id="UP000092932"/>
    </source>
</evidence>
<dbReference type="PANTHER" id="PTHR30419:SF8">
    <property type="entry name" value="NITROGEN ASSIMILATION TRANSCRIPTIONAL ACTIVATOR-RELATED"/>
    <property type="match status" value="1"/>
</dbReference>
<accession>A0A1B2A9C4</accession>
<dbReference type="InterPro" id="IPR000847">
    <property type="entry name" value="LysR_HTH_N"/>
</dbReference>
<dbReference type="InterPro" id="IPR036388">
    <property type="entry name" value="WH-like_DNA-bd_sf"/>
</dbReference>
<evidence type="ECO:0000259" key="5">
    <source>
        <dbReference type="PROSITE" id="PS50931"/>
    </source>
</evidence>
<dbReference type="Pfam" id="PF03466">
    <property type="entry name" value="LysR_substrate"/>
    <property type="match status" value="1"/>
</dbReference>
<dbReference type="GO" id="GO:0003677">
    <property type="term" value="F:DNA binding"/>
    <property type="evidence" value="ECO:0007669"/>
    <property type="project" value="UniProtKB-KW"/>
</dbReference>
<dbReference type="PRINTS" id="PR00039">
    <property type="entry name" value="HTHLYSR"/>
</dbReference>
<evidence type="ECO:0000256" key="2">
    <source>
        <dbReference type="ARBA" id="ARBA00023015"/>
    </source>
</evidence>
<proteinExistence type="inferred from homology"/>
<evidence type="ECO:0000256" key="3">
    <source>
        <dbReference type="ARBA" id="ARBA00023125"/>
    </source>
</evidence>
<evidence type="ECO:0000256" key="4">
    <source>
        <dbReference type="ARBA" id="ARBA00023163"/>
    </source>
</evidence>
<feature type="domain" description="HTH lysR-type" evidence="5">
    <location>
        <begin position="1"/>
        <end position="58"/>
    </location>
</feature>
<dbReference type="SUPFAM" id="SSF46785">
    <property type="entry name" value="Winged helix' DNA-binding domain"/>
    <property type="match status" value="1"/>
</dbReference>
<keyword evidence="7" id="KW-1185">Reference proteome</keyword>
<organism evidence="6 7">
    <name type="scientific">Tsuneonella dongtanensis</name>
    <dbReference type="NCBI Taxonomy" id="692370"/>
    <lineage>
        <taxon>Bacteria</taxon>
        <taxon>Pseudomonadati</taxon>
        <taxon>Pseudomonadota</taxon>
        <taxon>Alphaproteobacteria</taxon>
        <taxon>Sphingomonadales</taxon>
        <taxon>Erythrobacteraceae</taxon>
        <taxon>Tsuneonella</taxon>
    </lineage>
</organism>
<keyword evidence="2" id="KW-0805">Transcription regulation</keyword>
<dbReference type="Gene3D" id="1.10.10.10">
    <property type="entry name" value="Winged helix-like DNA-binding domain superfamily/Winged helix DNA-binding domain"/>
    <property type="match status" value="1"/>
</dbReference>
<keyword evidence="4" id="KW-0804">Transcription</keyword>
<dbReference type="AlphaFoldDB" id="A0A1B2A9C4"/>
<evidence type="ECO:0000313" key="6">
    <source>
        <dbReference type="EMBL" id="ANY18655.1"/>
    </source>
</evidence>
<dbReference type="Pfam" id="PF00126">
    <property type="entry name" value="HTH_1"/>
    <property type="match status" value="1"/>
</dbReference>
<dbReference type="PROSITE" id="PS50931">
    <property type="entry name" value="HTH_LYSR"/>
    <property type="match status" value="1"/>
</dbReference>
<reference evidence="6 7" key="1">
    <citation type="submission" date="2016-07" db="EMBL/GenBank/DDBJ databases">
        <title>Complete genome sequence of Altererythrobacter dongtanensis KCTC 22672, a type strain with esterase isolated from tidal flat.</title>
        <authorList>
            <person name="Cheng H."/>
            <person name="Wu Y.-H."/>
            <person name="Zhou P."/>
            <person name="Huo Y.-Y."/>
            <person name="Wang C.-S."/>
            <person name="Xu X.-W."/>
        </authorList>
    </citation>
    <scope>NUCLEOTIDE SEQUENCE [LARGE SCALE GENOMIC DNA]</scope>
    <source>
        <strain evidence="6 7">KCTC 22672</strain>
    </source>
</reference>
<dbReference type="Gene3D" id="3.40.190.10">
    <property type="entry name" value="Periplasmic binding protein-like II"/>
    <property type="match status" value="2"/>
</dbReference>
<dbReference type="Proteomes" id="UP000092932">
    <property type="component" value="Chromosome"/>
</dbReference>
<evidence type="ECO:0000256" key="1">
    <source>
        <dbReference type="ARBA" id="ARBA00009437"/>
    </source>
</evidence>
<name>A0A1B2A9C4_9SPHN</name>
<dbReference type="STRING" id="692370.A6F68_00119"/>
<keyword evidence="3" id="KW-0238">DNA-binding</keyword>
<comment type="similarity">
    <text evidence="1">Belongs to the LysR transcriptional regulatory family.</text>
</comment>
<dbReference type="EMBL" id="CP016591">
    <property type="protein sequence ID" value="ANY18655.1"/>
    <property type="molecule type" value="Genomic_DNA"/>
</dbReference>
<dbReference type="InterPro" id="IPR005119">
    <property type="entry name" value="LysR_subst-bd"/>
</dbReference>
<dbReference type="KEGG" id="ado:A6F68_00119"/>
<gene>
    <name evidence="6" type="primary">cynR_1</name>
    <name evidence="6" type="ORF">A6F68_00119</name>
</gene>
<dbReference type="PANTHER" id="PTHR30419">
    <property type="entry name" value="HTH-TYPE TRANSCRIPTIONAL REGULATOR YBHD"/>
    <property type="match status" value="1"/>
</dbReference>
<dbReference type="SUPFAM" id="SSF53850">
    <property type="entry name" value="Periplasmic binding protein-like II"/>
    <property type="match status" value="1"/>
</dbReference>
<sequence length="312" mass="33211">MKIRDLETFALVANLGSISRAASELNSSQPAVSRIVGAVEHYFGAPLLHRTGRGVATTQAGKTALRAIEDSLTQLAESREAVRASSRYTSGRVTLGITPMVGQTIVARTIELMRHNHRQVDLRVLEGNGPAIISWLAKGTVDLALTYIPPAQIGDHELAEVLLEERLCLVSSKPFECAAVPFSEACSRSLVLPGRSSGMRRHLDKLASAQSLTLTPAHQVDSFPTCMGLVIEGAALTIAPEAAVSSLVRAGAVHMALIDSPEIHARLSIHRSPRKPLTRAGRALIETLKLARSEPESPGSLPCATMGGSWSA</sequence>